<proteinExistence type="predicted"/>
<accession>A0ABT1X5Q4</accession>
<evidence type="ECO:0000313" key="2">
    <source>
        <dbReference type="EMBL" id="MCR0983116.1"/>
    </source>
</evidence>
<evidence type="ECO:0000313" key="3">
    <source>
        <dbReference type="Proteomes" id="UP001524642"/>
    </source>
</evidence>
<dbReference type="RefSeq" id="WP_257716785.1">
    <property type="nucleotide sequence ID" value="NZ_JANJOU010000010.1"/>
</dbReference>
<protein>
    <recommendedName>
        <fullName evidence="4">DUF2939 domain-containing protein</fullName>
    </recommendedName>
</protein>
<dbReference type="Proteomes" id="UP001524642">
    <property type="component" value="Unassembled WGS sequence"/>
</dbReference>
<evidence type="ECO:0008006" key="4">
    <source>
        <dbReference type="Google" id="ProtNLM"/>
    </source>
</evidence>
<sequence>MAVLLVLPATPVLGQSVLRDEAFFAFWQAFRAAVLAGDLEAVARMSRLPVESRGELDDEPVLRLTATTFPPAFRRLLATVDDPASGRTVLDGIRDTPRPRLDGRNASPGQVNLGSLQFGLGRNGWRLTTIYRGPAE</sequence>
<name>A0ABT1X5Q4_9PROT</name>
<organism evidence="2 3">
    <name type="scientific">Roseomonas populi</name>
    <dbReference type="NCBI Taxonomy" id="3121582"/>
    <lineage>
        <taxon>Bacteria</taxon>
        <taxon>Pseudomonadati</taxon>
        <taxon>Pseudomonadota</taxon>
        <taxon>Alphaproteobacteria</taxon>
        <taxon>Acetobacterales</taxon>
        <taxon>Roseomonadaceae</taxon>
        <taxon>Roseomonas</taxon>
    </lineage>
</organism>
<feature type="compositionally biased region" description="Basic and acidic residues" evidence="1">
    <location>
        <begin position="92"/>
        <end position="103"/>
    </location>
</feature>
<keyword evidence="3" id="KW-1185">Reference proteome</keyword>
<feature type="region of interest" description="Disordered" evidence="1">
    <location>
        <begin position="88"/>
        <end position="108"/>
    </location>
</feature>
<comment type="caution">
    <text evidence="2">The sequence shown here is derived from an EMBL/GenBank/DDBJ whole genome shotgun (WGS) entry which is preliminary data.</text>
</comment>
<dbReference type="EMBL" id="JANJOU010000010">
    <property type="protein sequence ID" value="MCR0983116.1"/>
    <property type="molecule type" value="Genomic_DNA"/>
</dbReference>
<evidence type="ECO:0000256" key="1">
    <source>
        <dbReference type="SAM" id="MobiDB-lite"/>
    </source>
</evidence>
<reference evidence="2 3" key="1">
    <citation type="submission" date="2022-06" db="EMBL/GenBank/DDBJ databases">
        <title>Roseomonas CN29.</title>
        <authorList>
            <person name="Cheng Y."/>
            <person name="He X."/>
        </authorList>
    </citation>
    <scope>NUCLEOTIDE SEQUENCE [LARGE SCALE GENOMIC DNA]</scope>
    <source>
        <strain evidence="2 3">CN29</strain>
    </source>
</reference>
<gene>
    <name evidence="2" type="ORF">NRP21_13750</name>
</gene>